<reference evidence="5" key="1">
    <citation type="submission" date="2012-04" db="EMBL/GenBank/DDBJ databases">
        <title>The Genome Sequence of Loa loa.</title>
        <authorList>
            <consortium name="The Broad Institute Genome Sequencing Platform"/>
            <consortium name="Broad Institute Genome Sequencing Center for Infectious Disease"/>
            <person name="Nutman T.B."/>
            <person name="Fink D.L."/>
            <person name="Russ C."/>
            <person name="Young S."/>
            <person name="Zeng Q."/>
            <person name="Gargeya S."/>
            <person name="Alvarado L."/>
            <person name="Berlin A."/>
            <person name="Chapman S.B."/>
            <person name="Chen Z."/>
            <person name="Freedman E."/>
            <person name="Gellesch M."/>
            <person name="Goldberg J."/>
            <person name="Griggs A."/>
            <person name="Gujja S."/>
            <person name="Heilman E.R."/>
            <person name="Heiman D."/>
            <person name="Howarth C."/>
            <person name="Mehta T."/>
            <person name="Neiman D."/>
            <person name="Pearson M."/>
            <person name="Roberts A."/>
            <person name="Saif S."/>
            <person name="Shea T."/>
            <person name="Shenoy N."/>
            <person name="Sisk P."/>
            <person name="Stolte C."/>
            <person name="Sykes S."/>
            <person name="White J."/>
            <person name="Yandava C."/>
            <person name="Haas B."/>
            <person name="Henn M.R."/>
            <person name="Nusbaum C."/>
            <person name="Birren B."/>
        </authorList>
    </citation>
    <scope>NUCLEOTIDE SEQUENCE [LARGE SCALE GENOMIC DNA]</scope>
</reference>
<comment type="function">
    <text evidence="4">Kinesin is a microtubule-associated force-producing protein that play a role in organelle transport.</text>
</comment>
<dbReference type="GO" id="GO:0005871">
    <property type="term" value="C:kinesin complex"/>
    <property type="evidence" value="ECO:0007669"/>
    <property type="project" value="UniProtKB-UniRule"/>
</dbReference>
<dbReference type="GO" id="GO:0019894">
    <property type="term" value="F:kinesin binding"/>
    <property type="evidence" value="ECO:0007669"/>
    <property type="project" value="TreeGrafter"/>
</dbReference>
<dbReference type="Pfam" id="PF13424">
    <property type="entry name" value="TPR_12"/>
    <property type="match status" value="1"/>
</dbReference>
<dbReference type="InterPro" id="IPR002151">
    <property type="entry name" value="Kinesin_light"/>
</dbReference>
<dbReference type="WBParaSite" id="EN70_2729">
    <property type="protein sequence ID" value="EN70_2729"/>
    <property type="gene ID" value="EN70_2729"/>
</dbReference>
<comment type="subunit">
    <text evidence="4">Oligomeric complex composed of two heavy chains and two light chains.</text>
</comment>
<evidence type="ECO:0000256" key="2">
    <source>
        <dbReference type="ARBA" id="ARBA00022737"/>
    </source>
</evidence>
<evidence type="ECO:0000313" key="7">
    <source>
        <dbReference type="WBParaSite" id="EN70_9400"/>
    </source>
</evidence>
<name>A0A1I7VHY2_LOALO</name>
<dbReference type="PRINTS" id="PR00381">
    <property type="entry name" value="KINESINLIGHT"/>
</dbReference>
<dbReference type="PANTHER" id="PTHR45783">
    <property type="entry name" value="KINESIN LIGHT CHAIN"/>
    <property type="match status" value="1"/>
</dbReference>
<organism evidence="5 6">
    <name type="scientific">Loa loa</name>
    <name type="common">Eye worm</name>
    <name type="synonym">Filaria loa</name>
    <dbReference type="NCBI Taxonomy" id="7209"/>
    <lineage>
        <taxon>Eukaryota</taxon>
        <taxon>Metazoa</taxon>
        <taxon>Ecdysozoa</taxon>
        <taxon>Nematoda</taxon>
        <taxon>Chromadorea</taxon>
        <taxon>Rhabditida</taxon>
        <taxon>Spirurina</taxon>
        <taxon>Spiruromorpha</taxon>
        <taxon>Filarioidea</taxon>
        <taxon>Onchocercidae</taxon>
        <taxon>Loa</taxon>
    </lineage>
</organism>
<keyword evidence="1 4" id="KW-0963">Cytoplasm</keyword>
<reference evidence="6 7" key="2">
    <citation type="submission" date="2016-11" db="UniProtKB">
        <authorList>
            <consortium name="WormBaseParasite"/>
        </authorList>
    </citation>
    <scope>IDENTIFICATION</scope>
</reference>
<dbReference type="GO" id="GO:0005737">
    <property type="term" value="C:cytoplasm"/>
    <property type="evidence" value="ECO:0007669"/>
    <property type="project" value="TreeGrafter"/>
</dbReference>
<accession>A0A1I7VHY2</accession>
<proteinExistence type="inferred from homology"/>
<evidence type="ECO:0000256" key="3">
    <source>
        <dbReference type="ARBA" id="ARBA00022803"/>
    </source>
</evidence>
<dbReference type="eggNOG" id="KOG1840">
    <property type="taxonomic scope" value="Eukaryota"/>
</dbReference>
<dbReference type="Gene3D" id="1.25.40.10">
    <property type="entry name" value="Tetratricopeptide repeat domain"/>
    <property type="match status" value="1"/>
</dbReference>
<dbReference type="SUPFAM" id="SSF48452">
    <property type="entry name" value="TPR-like"/>
    <property type="match status" value="1"/>
</dbReference>
<evidence type="ECO:0000256" key="4">
    <source>
        <dbReference type="RuleBase" id="RU367020"/>
    </source>
</evidence>
<dbReference type="Proteomes" id="UP000095285">
    <property type="component" value="Unassembled WGS sequence"/>
</dbReference>
<protein>
    <recommendedName>
        <fullName evidence="4">Kinesin light chain</fullName>
    </recommendedName>
</protein>
<keyword evidence="3" id="KW-0802">TPR repeat</keyword>
<keyword evidence="4" id="KW-0493">Microtubule</keyword>
<evidence type="ECO:0000313" key="6">
    <source>
        <dbReference type="WBParaSite" id="EN70_2729"/>
    </source>
</evidence>
<keyword evidence="5" id="KW-1185">Reference proteome</keyword>
<comment type="similarity">
    <text evidence="4">Belongs to the kinesin light chain family.</text>
</comment>
<dbReference type="InterPro" id="IPR011990">
    <property type="entry name" value="TPR-like_helical_dom_sf"/>
</dbReference>
<dbReference type="WBParaSite" id="EN70_9400">
    <property type="protein sequence ID" value="EN70_9400"/>
    <property type="gene ID" value="EN70_9400"/>
</dbReference>
<evidence type="ECO:0000313" key="5">
    <source>
        <dbReference type="Proteomes" id="UP000095285"/>
    </source>
</evidence>
<keyword evidence="4" id="KW-0505">Motor protein</keyword>
<dbReference type="STRING" id="7209.A0A1I7VHY2"/>
<dbReference type="PANTHER" id="PTHR45783:SF3">
    <property type="entry name" value="KINESIN LIGHT CHAIN"/>
    <property type="match status" value="1"/>
</dbReference>
<evidence type="ECO:0000256" key="1">
    <source>
        <dbReference type="ARBA" id="ARBA00022490"/>
    </source>
</evidence>
<comment type="subcellular location">
    <subcellularLocation>
        <location evidence="4">Cytoplasm</location>
        <location evidence="4">Cytoskeleton</location>
    </subcellularLocation>
</comment>
<sequence length="127" mass="14058">MIGQFVHLTPVHSLATSASIGYKMPARLRTLLNLVVQYALQGRYEVAAPLCKEALEDFKKMTGRNHPDVATMLIILALVYHDQNKYKETASLLNDALHIREKCLGESHPTVAAIPDDVAVSYGKQGR</sequence>
<dbReference type="GO" id="GO:0005874">
    <property type="term" value="C:microtubule"/>
    <property type="evidence" value="ECO:0007669"/>
    <property type="project" value="UniProtKB-UniRule"/>
</dbReference>
<keyword evidence="4" id="KW-0206">Cytoskeleton</keyword>
<keyword evidence="2" id="KW-0677">Repeat</keyword>
<dbReference type="GO" id="GO:0007018">
    <property type="term" value="P:microtubule-based movement"/>
    <property type="evidence" value="ECO:0007669"/>
    <property type="project" value="TreeGrafter"/>
</dbReference>
<dbReference type="AlphaFoldDB" id="A0A1I7VHY2"/>